<organism evidence="2 3">
    <name type="scientific">Scheffersomyces stipitis (strain ATCC 58785 / CBS 6054 / NBRC 10063 / NRRL Y-11545)</name>
    <name type="common">Yeast</name>
    <name type="synonym">Pichia stipitis</name>
    <dbReference type="NCBI Taxonomy" id="322104"/>
    <lineage>
        <taxon>Eukaryota</taxon>
        <taxon>Fungi</taxon>
        <taxon>Dikarya</taxon>
        <taxon>Ascomycota</taxon>
        <taxon>Saccharomycotina</taxon>
        <taxon>Pichiomycetes</taxon>
        <taxon>Debaryomycetaceae</taxon>
        <taxon>Scheffersomyces</taxon>
    </lineage>
</organism>
<dbReference type="GeneID" id="4840666"/>
<dbReference type="AlphaFoldDB" id="A3LZF7"/>
<evidence type="ECO:0000256" key="1">
    <source>
        <dbReference type="SAM" id="MobiDB-lite"/>
    </source>
</evidence>
<gene>
    <name evidence="2" type="ORF">PICST_63748</name>
</gene>
<dbReference type="RefSeq" id="XP_001386357.1">
    <property type="nucleotide sequence ID" value="XM_001386320.1"/>
</dbReference>
<feature type="region of interest" description="Disordered" evidence="1">
    <location>
        <begin position="1"/>
        <end position="44"/>
    </location>
</feature>
<dbReference type="EMBL" id="CP000501">
    <property type="protein sequence ID" value="ABN68328.1"/>
    <property type="molecule type" value="Genomic_DNA"/>
</dbReference>
<sequence length="275" mass="30579">MVSSKKSNVNRRRIPLGSKDQNQQIPSLNRAKTSLNTSAKHEATAPVRKAIGPKKLPVLTKANSSLGFIHRKNEHIEVSKSRPPTTKITPQLNSDLFENSSGHSSSNIVTDSLLKKSILPKDPVVDLNSTLSSATAQLHASNIINRDINANNVDPVKKTTMKTKFEDRIELPEGIEDVEVETIADRPLPLESYPVDMVPFDDVDLEFFSKPSRTVVTDENRIVYPEVVEAEKELKSMAIGDLQLEFDYENNDDDGEEMDITTVGLSIDDMKDLLD</sequence>
<dbReference type="eggNOG" id="ENOG502T5GY">
    <property type="taxonomic scope" value="Eukaryota"/>
</dbReference>
<dbReference type="OMA" id="ELHWRDP"/>
<dbReference type="KEGG" id="pic:PICST_63748"/>
<reference evidence="2 3" key="1">
    <citation type="journal article" date="2007" name="Nat. Biotechnol.">
        <title>Genome sequence of the lignocellulose-bioconverting and xylose-fermenting yeast Pichia stipitis.</title>
        <authorList>
            <person name="Jeffries T.W."/>
            <person name="Grigoriev I.V."/>
            <person name="Grimwood J."/>
            <person name="Laplaza J.M."/>
            <person name="Aerts A."/>
            <person name="Salamov A."/>
            <person name="Schmutz J."/>
            <person name="Lindquist E."/>
            <person name="Dehal P."/>
            <person name="Shapiro H."/>
            <person name="Jin Y.S."/>
            <person name="Passoth V."/>
            <person name="Richardson P.M."/>
        </authorList>
    </citation>
    <scope>NUCLEOTIDE SEQUENCE [LARGE SCALE GENOMIC DNA]</scope>
    <source>
        <strain evidence="3">ATCC 58785 / CBS 6054 / NBRC 10063 / NRRL Y-11545</strain>
    </source>
</reference>
<name>A3LZF7_PICST</name>
<protein>
    <recommendedName>
        <fullName evidence="4">Securin</fullName>
    </recommendedName>
</protein>
<accession>A3LZF7</accession>
<feature type="compositionally biased region" description="Polar residues" evidence="1">
    <location>
        <begin position="19"/>
        <end position="38"/>
    </location>
</feature>
<keyword evidence="3" id="KW-1185">Reference proteome</keyword>
<proteinExistence type="predicted"/>
<evidence type="ECO:0000313" key="2">
    <source>
        <dbReference type="EMBL" id="ABN68328.1"/>
    </source>
</evidence>
<evidence type="ECO:0008006" key="4">
    <source>
        <dbReference type="Google" id="ProtNLM"/>
    </source>
</evidence>
<dbReference type="Proteomes" id="UP000002258">
    <property type="component" value="Chromosome 7"/>
</dbReference>
<dbReference type="STRING" id="322104.A3LZF7"/>
<dbReference type="InParanoid" id="A3LZF7"/>
<evidence type="ECO:0000313" key="3">
    <source>
        <dbReference type="Proteomes" id="UP000002258"/>
    </source>
</evidence>
<dbReference type="HOGENOM" id="CLU_949965_0_0_1"/>
<dbReference type="OrthoDB" id="4093331at2759"/>